<dbReference type="EMBL" id="DSGB01000002">
    <property type="protein sequence ID" value="HER95259.1"/>
    <property type="molecule type" value="Genomic_DNA"/>
</dbReference>
<dbReference type="InterPro" id="IPR011006">
    <property type="entry name" value="CheY-like_superfamily"/>
</dbReference>
<evidence type="ECO:0000259" key="4">
    <source>
        <dbReference type="PROSITE" id="PS50930"/>
    </source>
</evidence>
<evidence type="ECO:0000256" key="1">
    <source>
        <dbReference type="ARBA" id="ARBA00023125"/>
    </source>
</evidence>
<dbReference type="GO" id="GO:0005829">
    <property type="term" value="C:cytosol"/>
    <property type="evidence" value="ECO:0007669"/>
    <property type="project" value="TreeGrafter"/>
</dbReference>
<dbReference type="GO" id="GO:0006355">
    <property type="term" value="P:regulation of DNA-templated transcription"/>
    <property type="evidence" value="ECO:0007669"/>
    <property type="project" value="TreeGrafter"/>
</dbReference>
<proteinExistence type="predicted"/>
<dbReference type="PROSITE" id="PS50110">
    <property type="entry name" value="RESPONSE_REGULATORY"/>
    <property type="match status" value="1"/>
</dbReference>
<dbReference type="GO" id="GO:0000976">
    <property type="term" value="F:transcription cis-regulatory region binding"/>
    <property type="evidence" value="ECO:0007669"/>
    <property type="project" value="TreeGrafter"/>
</dbReference>
<protein>
    <submittedName>
        <fullName evidence="5">Response regulator transcription factor</fullName>
    </submittedName>
</protein>
<comment type="caution">
    <text evidence="5">The sequence shown here is derived from an EMBL/GenBank/DDBJ whole genome shotgun (WGS) entry which is preliminary data.</text>
</comment>
<evidence type="ECO:0000259" key="3">
    <source>
        <dbReference type="PROSITE" id="PS50110"/>
    </source>
</evidence>
<dbReference type="InterPro" id="IPR001789">
    <property type="entry name" value="Sig_transdc_resp-reg_receiver"/>
</dbReference>
<dbReference type="PANTHER" id="PTHR48111:SF69">
    <property type="entry name" value="RESPONSE REGULATOR RECEIVER"/>
    <property type="match status" value="1"/>
</dbReference>
<feature type="domain" description="HTH LytTR-type" evidence="4">
    <location>
        <begin position="163"/>
        <end position="274"/>
    </location>
</feature>
<dbReference type="Gene3D" id="3.40.50.2300">
    <property type="match status" value="1"/>
</dbReference>
<dbReference type="SMART" id="SM00448">
    <property type="entry name" value="REC"/>
    <property type="match status" value="1"/>
</dbReference>
<evidence type="ECO:0000256" key="2">
    <source>
        <dbReference type="PROSITE-ProRule" id="PRU00169"/>
    </source>
</evidence>
<dbReference type="PROSITE" id="PS50930">
    <property type="entry name" value="HTH_LYTTR"/>
    <property type="match status" value="1"/>
</dbReference>
<feature type="domain" description="Response regulatory" evidence="3">
    <location>
        <begin position="3"/>
        <end position="119"/>
    </location>
</feature>
<sequence length="274" mass="31750">MLRVLIVDDEPPARQRLRKLLEPLVASGRLTLLEEAADGFEALAKLHQQPFDLLLLDVRMPELDGFEVLERIDPDRRPFVVFTTAYDDYALKAFEAHAIDYLLKPVNQERLQEAISRVEHWQAAALRKAQEERLSQLLDWLESQQRAAGPPTPVPEGGYLQQLSIPYRDRILIVPVERLVSAEIHHGITRLYVLEEDTHARLHQHLVGYTLDQLEARLDPQAFMRVHRSAIVQLRHIRELVPWFSGRYKLLLTGNHEVIASRERSKLLKDRLVL</sequence>
<reference evidence="5" key="1">
    <citation type="journal article" date="2020" name="mSystems">
        <title>Genome- and Community-Level Interaction Insights into Carbon Utilization and Element Cycling Functions of Hydrothermarchaeota in Hydrothermal Sediment.</title>
        <authorList>
            <person name="Zhou Z."/>
            <person name="Liu Y."/>
            <person name="Xu W."/>
            <person name="Pan J."/>
            <person name="Luo Z.H."/>
            <person name="Li M."/>
        </authorList>
    </citation>
    <scope>NUCLEOTIDE SEQUENCE [LARGE SCALE GENOMIC DNA]</scope>
    <source>
        <strain evidence="5">SpSt-143</strain>
    </source>
</reference>
<dbReference type="Gene3D" id="2.40.50.1020">
    <property type="entry name" value="LytTr DNA-binding domain"/>
    <property type="match status" value="1"/>
</dbReference>
<dbReference type="SMART" id="SM00850">
    <property type="entry name" value="LytTR"/>
    <property type="match status" value="1"/>
</dbReference>
<name>A0A7V2F584_RHOMR</name>
<dbReference type="Pfam" id="PF04397">
    <property type="entry name" value="LytTR"/>
    <property type="match status" value="1"/>
</dbReference>
<accession>A0A7V2F584</accession>
<dbReference type="InterPro" id="IPR007492">
    <property type="entry name" value="LytTR_DNA-bd_dom"/>
</dbReference>
<keyword evidence="2" id="KW-0597">Phosphoprotein</keyword>
<dbReference type="AlphaFoldDB" id="A0A7V2F584"/>
<gene>
    <name evidence="5" type="ORF">ENO59_01865</name>
</gene>
<dbReference type="GO" id="GO:0000156">
    <property type="term" value="F:phosphorelay response regulator activity"/>
    <property type="evidence" value="ECO:0007669"/>
    <property type="project" value="TreeGrafter"/>
</dbReference>
<keyword evidence="1" id="KW-0238">DNA-binding</keyword>
<dbReference type="InterPro" id="IPR039420">
    <property type="entry name" value="WalR-like"/>
</dbReference>
<organism evidence="5">
    <name type="scientific">Rhodothermus marinus</name>
    <name type="common">Rhodothermus obamensis</name>
    <dbReference type="NCBI Taxonomy" id="29549"/>
    <lineage>
        <taxon>Bacteria</taxon>
        <taxon>Pseudomonadati</taxon>
        <taxon>Rhodothermota</taxon>
        <taxon>Rhodothermia</taxon>
        <taxon>Rhodothermales</taxon>
        <taxon>Rhodothermaceae</taxon>
        <taxon>Rhodothermus</taxon>
    </lineage>
</organism>
<evidence type="ECO:0000313" key="5">
    <source>
        <dbReference type="EMBL" id="HER95259.1"/>
    </source>
</evidence>
<feature type="modified residue" description="4-aspartylphosphate" evidence="2">
    <location>
        <position position="57"/>
    </location>
</feature>
<dbReference type="Pfam" id="PF00072">
    <property type="entry name" value="Response_reg"/>
    <property type="match status" value="1"/>
</dbReference>
<dbReference type="GO" id="GO:0032993">
    <property type="term" value="C:protein-DNA complex"/>
    <property type="evidence" value="ECO:0007669"/>
    <property type="project" value="TreeGrafter"/>
</dbReference>
<dbReference type="SUPFAM" id="SSF52172">
    <property type="entry name" value="CheY-like"/>
    <property type="match status" value="1"/>
</dbReference>
<dbReference type="PANTHER" id="PTHR48111">
    <property type="entry name" value="REGULATOR OF RPOS"/>
    <property type="match status" value="1"/>
</dbReference>